<evidence type="ECO:0000313" key="3">
    <source>
        <dbReference type="EMBL" id="AHF04625.1"/>
    </source>
</evidence>
<dbReference type="OrthoDB" id="9792240at2"/>
<organism evidence="3 4">
    <name type="scientific">Marichromatium purpuratum 984</name>
    <dbReference type="NCBI Taxonomy" id="765910"/>
    <lineage>
        <taxon>Bacteria</taxon>
        <taxon>Pseudomonadati</taxon>
        <taxon>Pseudomonadota</taxon>
        <taxon>Gammaproteobacteria</taxon>
        <taxon>Chromatiales</taxon>
        <taxon>Chromatiaceae</taxon>
        <taxon>Marichromatium</taxon>
    </lineage>
</organism>
<evidence type="ECO:0000256" key="1">
    <source>
        <dbReference type="ARBA" id="ARBA00022527"/>
    </source>
</evidence>
<dbReference type="HOGENOM" id="CLU_090336_24_1_6"/>
<keyword evidence="1 3" id="KW-0723">Serine/threonine-protein kinase</keyword>
<reference evidence="3 4" key="1">
    <citation type="submission" date="2013-12" db="EMBL/GenBank/DDBJ databases">
        <authorList>
            <consortium name="DOE Joint Genome Institute"/>
            <person name="Bryant D.A."/>
            <person name="Huntemann M."/>
            <person name="Han J."/>
            <person name="Chen A."/>
            <person name="Kyrpides N."/>
            <person name="Mavromatis K."/>
            <person name="Markowitz V."/>
            <person name="Palaniappan K."/>
            <person name="Ivanova N."/>
            <person name="Schaumberg A."/>
            <person name="Pati A."/>
            <person name="Liolios K."/>
            <person name="Nordberg H.P."/>
            <person name="Cantor M.N."/>
            <person name="Hua S.X."/>
            <person name="Woyke T."/>
        </authorList>
    </citation>
    <scope>NUCLEOTIDE SEQUENCE [LARGE SCALE GENOMIC DNA]</scope>
    <source>
        <strain evidence="3 4">984</strain>
    </source>
</reference>
<dbReference type="eggNOG" id="COG2172">
    <property type="taxonomic scope" value="Bacteria"/>
</dbReference>
<dbReference type="RefSeq" id="WP_005221651.1">
    <property type="nucleotide sequence ID" value="NZ_CP007031.1"/>
</dbReference>
<dbReference type="SUPFAM" id="SSF55874">
    <property type="entry name" value="ATPase domain of HSP90 chaperone/DNA topoisomerase II/histidine kinase"/>
    <property type="match status" value="1"/>
</dbReference>
<keyword evidence="4" id="KW-1185">Reference proteome</keyword>
<dbReference type="CDD" id="cd16936">
    <property type="entry name" value="HATPase_RsbW-like"/>
    <property type="match status" value="1"/>
</dbReference>
<accession>W0E174</accession>
<sequence length="142" mass="15669">MPPRRLATTAEITALPQVLAFVLDSAEQTGLGAEARGRLELAVEEVFVNLCTHAYPVDAPGWAEISTHHADDRLTIEIRDGGIPFDGTRIPTPDLEQPLAARPVGGLGWVLIRRLVDGLDYRRLEGCNLLRLSMRLPDLPRR</sequence>
<proteinExistence type="predicted"/>
<dbReference type="KEGG" id="mpur:MARPU_12805"/>
<dbReference type="InterPro" id="IPR036890">
    <property type="entry name" value="HATPase_C_sf"/>
</dbReference>
<gene>
    <name evidence="3" type="ORF">MARPU_12805</name>
</gene>
<dbReference type="Proteomes" id="UP000005275">
    <property type="component" value="Chromosome"/>
</dbReference>
<keyword evidence="3" id="KW-0808">Transferase</keyword>
<dbReference type="PANTHER" id="PTHR35526">
    <property type="entry name" value="ANTI-SIGMA-F FACTOR RSBW-RELATED"/>
    <property type="match status" value="1"/>
</dbReference>
<keyword evidence="3" id="KW-0418">Kinase</keyword>
<evidence type="ECO:0000259" key="2">
    <source>
        <dbReference type="Pfam" id="PF13581"/>
    </source>
</evidence>
<evidence type="ECO:0000313" key="4">
    <source>
        <dbReference type="Proteomes" id="UP000005275"/>
    </source>
</evidence>
<dbReference type="InterPro" id="IPR003594">
    <property type="entry name" value="HATPase_dom"/>
</dbReference>
<dbReference type="InterPro" id="IPR050267">
    <property type="entry name" value="Anti-sigma-factor_SerPK"/>
</dbReference>
<dbReference type="EMBL" id="CP007031">
    <property type="protein sequence ID" value="AHF04625.1"/>
    <property type="molecule type" value="Genomic_DNA"/>
</dbReference>
<dbReference type="STRING" id="765910.MARPU_12805"/>
<dbReference type="GO" id="GO:0004674">
    <property type="term" value="F:protein serine/threonine kinase activity"/>
    <property type="evidence" value="ECO:0007669"/>
    <property type="project" value="UniProtKB-KW"/>
</dbReference>
<protein>
    <submittedName>
        <fullName evidence="3">Serine/threonine protein kinase</fullName>
    </submittedName>
</protein>
<feature type="domain" description="Histidine kinase/HSP90-like ATPase" evidence="2">
    <location>
        <begin position="9"/>
        <end position="133"/>
    </location>
</feature>
<name>W0E174_MARPU</name>
<dbReference type="PANTHER" id="PTHR35526:SF6">
    <property type="entry name" value="SLR1861 PROTEIN"/>
    <property type="match status" value="1"/>
</dbReference>
<dbReference type="Pfam" id="PF13581">
    <property type="entry name" value="HATPase_c_2"/>
    <property type="match status" value="1"/>
</dbReference>
<dbReference type="Gene3D" id="3.30.565.10">
    <property type="entry name" value="Histidine kinase-like ATPase, C-terminal domain"/>
    <property type="match status" value="1"/>
</dbReference>
<dbReference type="AlphaFoldDB" id="W0E174"/>